<evidence type="ECO:0000313" key="5">
    <source>
        <dbReference type="EMBL" id="QYS88811.1"/>
    </source>
</evidence>
<dbReference type="Gene3D" id="3.90.220.20">
    <property type="entry name" value="DNA methylase specificity domains"/>
    <property type="match status" value="2"/>
</dbReference>
<keyword evidence="5" id="KW-0540">Nuclease</keyword>
<evidence type="ECO:0000259" key="4">
    <source>
        <dbReference type="Pfam" id="PF01420"/>
    </source>
</evidence>
<dbReference type="InterPro" id="IPR051212">
    <property type="entry name" value="Type-I_RE_S_subunit"/>
</dbReference>
<dbReference type="SUPFAM" id="SSF116734">
    <property type="entry name" value="DNA methylase specificity domain"/>
    <property type="match status" value="2"/>
</dbReference>
<dbReference type="KEGG" id="fdv:JJC05_15365"/>
<sequence length="423" mass="48410">MSNYLDWQNKISSDRKIVPLFYIADFSISPVDKIIKEEEEKVSLCNYTDVYKNKYITSDLEFMEGSASENEINRFQIQDGDILITKDSESWDDIGIPAMVVGNFENTTVCGYHLALMRPKKNLVNPKFVFYCFESKTHRTQLEIEATGVTRFGIPKDAIGKYKIPLPSLEQQNKIVNYLDREIAKIDALIEKKTKLIALLEEKKKAVINQAVTKGLDTTVAMKDSGIEWLGEIPEHWEVVKLKYLVNKIDELNYADVEHKIAVENIIGFSGKLTNLESFNYEGITTKFKKNDIIFNKLRPYLGKVYLAKEEGGVYGELLVLRPNEKLVSKFLFYVMISTNFIDLVNSSTTGAKMPRASWEDFIKHIDIPLISIDEQQNITDFLEIMLTKNEELSNRLLSSIELLKEKRTTIISAAINGKINLD</sequence>
<dbReference type="EMBL" id="CP067378">
    <property type="protein sequence ID" value="QYS88811.1"/>
    <property type="molecule type" value="Genomic_DNA"/>
</dbReference>
<evidence type="ECO:0000256" key="1">
    <source>
        <dbReference type="ARBA" id="ARBA00010923"/>
    </source>
</evidence>
<dbReference type="PANTHER" id="PTHR43140:SF1">
    <property type="entry name" value="TYPE I RESTRICTION ENZYME ECOKI SPECIFICITY SUBUNIT"/>
    <property type="match status" value="1"/>
</dbReference>
<dbReference type="InterPro" id="IPR000055">
    <property type="entry name" value="Restrct_endonuc_typeI_TRD"/>
</dbReference>
<keyword evidence="3" id="KW-0238">DNA-binding</keyword>
<dbReference type="Pfam" id="PF01420">
    <property type="entry name" value="Methylase_S"/>
    <property type="match status" value="2"/>
</dbReference>
<dbReference type="GO" id="GO:0004519">
    <property type="term" value="F:endonuclease activity"/>
    <property type="evidence" value="ECO:0007669"/>
    <property type="project" value="UniProtKB-KW"/>
</dbReference>
<keyword evidence="2" id="KW-0680">Restriction system</keyword>
<accession>A0A8G0KRP2</accession>
<evidence type="ECO:0000256" key="2">
    <source>
        <dbReference type="ARBA" id="ARBA00022747"/>
    </source>
</evidence>
<dbReference type="Proteomes" id="UP000824721">
    <property type="component" value="Chromosome"/>
</dbReference>
<name>A0A8G0KRP2_9FLAO</name>
<dbReference type="REBASE" id="507231">
    <property type="entry name" value="S.Fco90106ORF15360P"/>
</dbReference>
<reference evidence="5" key="1">
    <citation type="submission" date="2020-12" db="EMBL/GenBank/DDBJ databases">
        <title>Genome sequencing of genetic groups of Flavobacterium columnare.</title>
        <authorList>
            <person name="Waldbieser G.C."/>
            <person name="Griffin M.J."/>
            <person name="LaFrentz B.R."/>
        </authorList>
    </citation>
    <scope>NUCLEOTIDE SEQUENCE</scope>
    <source>
        <strain evidence="5">90-106</strain>
    </source>
</reference>
<evidence type="ECO:0000256" key="3">
    <source>
        <dbReference type="ARBA" id="ARBA00023125"/>
    </source>
</evidence>
<gene>
    <name evidence="5" type="ORF">JJC05_15365</name>
</gene>
<comment type="similarity">
    <text evidence="1">Belongs to the type-I restriction system S methylase family.</text>
</comment>
<dbReference type="InterPro" id="IPR044946">
    <property type="entry name" value="Restrct_endonuc_typeI_TRD_sf"/>
</dbReference>
<keyword evidence="5" id="KW-0255">Endonuclease</keyword>
<feature type="domain" description="Type I restriction modification DNA specificity" evidence="4">
    <location>
        <begin position="46"/>
        <end position="195"/>
    </location>
</feature>
<proteinExistence type="inferred from homology"/>
<dbReference type="AlphaFoldDB" id="A0A8G0KRP2"/>
<keyword evidence="5" id="KW-0378">Hydrolase</keyword>
<feature type="domain" description="Type I restriction modification DNA specificity" evidence="4">
    <location>
        <begin position="234"/>
        <end position="402"/>
    </location>
</feature>
<dbReference type="PANTHER" id="PTHR43140">
    <property type="entry name" value="TYPE-1 RESTRICTION ENZYME ECOKI SPECIFICITY PROTEIN"/>
    <property type="match status" value="1"/>
</dbReference>
<dbReference type="GO" id="GO:0003677">
    <property type="term" value="F:DNA binding"/>
    <property type="evidence" value="ECO:0007669"/>
    <property type="project" value="UniProtKB-KW"/>
</dbReference>
<protein>
    <submittedName>
        <fullName evidence="5">Restriction endonuclease subunit S</fullName>
    </submittedName>
</protein>
<organism evidence="5">
    <name type="scientific">Flavobacterium columnare</name>
    <dbReference type="NCBI Taxonomy" id="996"/>
    <lineage>
        <taxon>Bacteria</taxon>
        <taxon>Pseudomonadati</taxon>
        <taxon>Bacteroidota</taxon>
        <taxon>Flavobacteriia</taxon>
        <taxon>Flavobacteriales</taxon>
        <taxon>Flavobacteriaceae</taxon>
        <taxon>Flavobacterium</taxon>
    </lineage>
</organism>
<dbReference type="GO" id="GO:0009307">
    <property type="term" value="P:DNA restriction-modification system"/>
    <property type="evidence" value="ECO:0007669"/>
    <property type="project" value="UniProtKB-KW"/>
</dbReference>